<dbReference type="Proteomes" id="UP001218218">
    <property type="component" value="Unassembled WGS sequence"/>
</dbReference>
<keyword evidence="3" id="KW-1185">Reference proteome</keyword>
<evidence type="ECO:0000313" key="2">
    <source>
        <dbReference type="EMBL" id="KAJ7312449.1"/>
    </source>
</evidence>
<evidence type="ECO:0000256" key="1">
    <source>
        <dbReference type="SAM" id="Coils"/>
    </source>
</evidence>
<proteinExistence type="predicted"/>
<keyword evidence="1" id="KW-0175">Coiled coil</keyword>
<comment type="caution">
    <text evidence="2">The sequence shown here is derived from an EMBL/GenBank/DDBJ whole genome shotgun (WGS) entry which is preliminary data.</text>
</comment>
<evidence type="ECO:0000313" key="3">
    <source>
        <dbReference type="Proteomes" id="UP001218218"/>
    </source>
</evidence>
<reference evidence="2" key="1">
    <citation type="submission" date="2023-03" db="EMBL/GenBank/DDBJ databases">
        <title>Massive genome expansion in bonnet fungi (Mycena s.s.) driven by repeated elements and novel gene families across ecological guilds.</title>
        <authorList>
            <consortium name="Lawrence Berkeley National Laboratory"/>
            <person name="Harder C.B."/>
            <person name="Miyauchi S."/>
            <person name="Viragh M."/>
            <person name="Kuo A."/>
            <person name="Thoen E."/>
            <person name="Andreopoulos B."/>
            <person name="Lu D."/>
            <person name="Skrede I."/>
            <person name="Drula E."/>
            <person name="Henrissat B."/>
            <person name="Morin E."/>
            <person name="Kohler A."/>
            <person name="Barry K."/>
            <person name="LaButti K."/>
            <person name="Morin E."/>
            <person name="Salamov A."/>
            <person name="Lipzen A."/>
            <person name="Mereny Z."/>
            <person name="Hegedus B."/>
            <person name="Baldrian P."/>
            <person name="Stursova M."/>
            <person name="Weitz H."/>
            <person name="Taylor A."/>
            <person name="Grigoriev I.V."/>
            <person name="Nagy L.G."/>
            <person name="Martin F."/>
            <person name="Kauserud H."/>
        </authorList>
    </citation>
    <scope>NUCLEOTIDE SEQUENCE</scope>
    <source>
        <strain evidence="2">CBHHK002</strain>
    </source>
</reference>
<sequence length="533" mass="60002">MNSDGGFSQSVLLSRCSTCGAFSIGPKRFDPSVAFGARHSTLLNGNEPPDESEFLFVRSVVSKTEASLAGLDAEIANLQANLKRSEEERAALFSYQTRNRAILSPLRRIPPELLREIFSWTLPLLKNPGEVGHGIGQSPWLVTQISSRWRAVSLSTPSLWSRITIDYPLSHRTSSTYSPSLIRAQLGYSRTFRIHFYASQEMNFRPQLEMFKVLLEHSSRWEELSLGLTAEMVPTLVALRDQIPSVRRLWIQWSSLDDQIGVRSIDYFQTASSLVDVGIFNEYRFVPVLLPVYQLTRYDIDCPLDEHLRILEQTPNLVEARIDIGFDEQPWPNFVEAIDLLCLQRMSISHSEALKYFRVPALEELAVLEGKDSPDLLPPFLSLLDRSSCPLRRLCLVSPTAHTTARILQCSPLLTELIILHDDEDSSDEVNALIATLTNPTIAPHLHLIFFGCEVESHLDYMAYLEMLKSRRTAENCALKSAALLIAAGPKPESATISGLHALREEGLDLLLLEGGKAVDEMDSWDYRTVLRH</sequence>
<dbReference type="AlphaFoldDB" id="A0AAD7EDE3"/>
<accession>A0AAD7EDE3</accession>
<evidence type="ECO:0008006" key="4">
    <source>
        <dbReference type="Google" id="ProtNLM"/>
    </source>
</evidence>
<protein>
    <recommendedName>
        <fullName evidence="4">F-box domain-containing protein</fullName>
    </recommendedName>
</protein>
<feature type="coiled-coil region" evidence="1">
    <location>
        <begin position="61"/>
        <end position="88"/>
    </location>
</feature>
<organism evidence="2 3">
    <name type="scientific">Mycena albidolilacea</name>
    <dbReference type="NCBI Taxonomy" id="1033008"/>
    <lineage>
        <taxon>Eukaryota</taxon>
        <taxon>Fungi</taxon>
        <taxon>Dikarya</taxon>
        <taxon>Basidiomycota</taxon>
        <taxon>Agaricomycotina</taxon>
        <taxon>Agaricomycetes</taxon>
        <taxon>Agaricomycetidae</taxon>
        <taxon>Agaricales</taxon>
        <taxon>Marasmiineae</taxon>
        <taxon>Mycenaceae</taxon>
        <taxon>Mycena</taxon>
    </lineage>
</organism>
<dbReference type="EMBL" id="JARIHO010000072">
    <property type="protein sequence ID" value="KAJ7312449.1"/>
    <property type="molecule type" value="Genomic_DNA"/>
</dbReference>
<name>A0AAD7EDE3_9AGAR</name>
<gene>
    <name evidence="2" type="ORF">DFH08DRAFT_1087630</name>
</gene>